<dbReference type="Pfam" id="PF16370">
    <property type="entry name" value="MetallophosC"/>
    <property type="match status" value="1"/>
</dbReference>
<sequence length="526" mass="59430">MRIILVTLVSLFFNYTVHAQSIAKGYVYHDLNGNGKKERKEKGISGVSVSNGVQVVQTDEDGQYELPVGIDNILFVIKPADYKVGVNEFNQPQYYYIHKPEGSPSLTYKGVEPTGKLPKSVDFGLIKVEEPTNFTSLIFGDPQAYTLEEVNFFARGIVSELKGVENIAFGLSLGDLVGDDLVLHSPYIQAVSEVGVPWYNLMGNHDMNYDAVSDSLSDETFEANFGPANYAFDYGNAHFIILDNILYPDPRDENGYWGGFRKDQLDFVENDLKYVDKNKLIVLAFHIPLQHEKENSFRNADRQRLFDLLKEFPNTLSMSAHTHLQRQNFYTQADGWHQEKPHHEYNAGTTSGDWYSGEVNESGVPASTMRDGTPKGYAFLNITGNQYTIDYKVAGKTKDCQIEIFNPKVVAKGRGTQATISANFFMGTKGNTVEYRIDEGEWSPMNYVEIVDPSFVESLYRWDTIEELVPGRRPSNAVNSTHLWQGRIPTNLSLGDHQIEVRATDMFGRTFTQKSSYRLETPKDIN</sequence>
<dbReference type="PANTHER" id="PTHR43143:SF6">
    <property type="entry name" value="BLL3016 PROTEIN"/>
    <property type="match status" value="1"/>
</dbReference>
<dbReference type="InterPro" id="IPR029052">
    <property type="entry name" value="Metallo-depent_PP-like"/>
</dbReference>
<dbReference type="InterPro" id="IPR051918">
    <property type="entry name" value="STPP_CPPED1"/>
</dbReference>
<keyword evidence="6" id="KW-1185">Reference proteome</keyword>
<comment type="caution">
    <text evidence="5">The sequence shown here is derived from an EMBL/GenBank/DDBJ whole genome shotgun (WGS) entry which is preliminary data.</text>
</comment>
<feature type="domain" description="Calcineurin-like phosphoesterase C-terminal" evidence="3">
    <location>
        <begin position="344"/>
        <end position="511"/>
    </location>
</feature>
<keyword evidence="1" id="KW-0732">Signal</keyword>
<dbReference type="PANTHER" id="PTHR43143">
    <property type="entry name" value="METALLOPHOSPHOESTERASE, CALCINEURIN SUPERFAMILY"/>
    <property type="match status" value="1"/>
</dbReference>
<evidence type="ECO:0000313" key="6">
    <source>
        <dbReference type="Proteomes" id="UP000294616"/>
    </source>
</evidence>
<name>A0A4R1M445_9SPHI</name>
<dbReference type="Gene3D" id="3.60.21.10">
    <property type="match status" value="1"/>
</dbReference>
<feature type="signal peptide" evidence="1">
    <location>
        <begin position="1"/>
        <end position="19"/>
    </location>
</feature>
<dbReference type="SUPFAM" id="SSF56300">
    <property type="entry name" value="Metallo-dependent phosphatases"/>
    <property type="match status" value="1"/>
</dbReference>
<dbReference type="OrthoDB" id="1776264at2"/>
<dbReference type="GO" id="GO:0016787">
    <property type="term" value="F:hydrolase activity"/>
    <property type="evidence" value="ECO:0007669"/>
    <property type="project" value="InterPro"/>
</dbReference>
<dbReference type="EMBL" id="SMGO01000001">
    <property type="protein sequence ID" value="TCK85870.1"/>
    <property type="molecule type" value="Genomic_DNA"/>
</dbReference>
<dbReference type="InterPro" id="IPR032285">
    <property type="entry name" value="Metallophos_N"/>
</dbReference>
<reference evidence="5 6" key="1">
    <citation type="submission" date="2019-03" db="EMBL/GenBank/DDBJ databases">
        <title>Genomic Encyclopedia of Archaeal and Bacterial Type Strains, Phase II (KMG-II): from individual species to whole genera.</title>
        <authorList>
            <person name="Goeker M."/>
        </authorList>
    </citation>
    <scope>NUCLEOTIDE SEQUENCE [LARGE SCALE GENOMIC DNA]</scope>
    <source>
        <strain evidence="5 6">DSM 22554</strain>
    </source>
</reference>
<dbReference type="Pfam" id="PF16371">
    <property type="entry name" value="MetallophosN"/>
    <property type="match status" value="1"/>
</dbReference>
<dbReference type="RefSeq" id="WP_132222425.1">
    <property type="nucleotide sequence ID" value="NZ_SMGO01000001.1"/>
</dbReference>
<feature type="domain" description="Calcineurin-like phosphoesterase" evidence="2">
    <location>
        <begin position="162"/>
        <end position="323"/>
    </location>
</feature>
<evidence type="ECO:0000256" key="1">
    <source>
        <dbReference type="SAM" id="SignalP"/>
    </source>
</evidence>
<gene>
    <name evidence="5" type="ORF">C8N28_1187</name>
</gene>
<organism evidence="5 6">
    <name type="scientific">Albibacterium bauzanense</name>
    <dbReference type="NCBI Taxonomy" id="653929"/>
    <lineage>
        <taxon>Bacteria</taxon>
        <taxon>Pseudomonadati</taxon>
        <taxon>Bacteroidota</taxon>
        <taxon>Sphingobacteriia</taxon>
        <taxon>Sphingobacteriales</taxon>
        <taxon>Sphingobacteriaceae</taxon>
        <taxon>Albibacterium</taxon>
    </lineage>
</organism>
<accession>A0A4R1M445</accession>
<dbReference type="InterPro" id="IPR004843">
    <property type="entry name" value="Calcineurin-like_PHP"/>
</dbReference>
<feature type="chain" id="PRO_5020387614" evidence="1">
    <location>
        <begin position="20"/>
        <end position="526"/>
    </location>
</feature>
<dbReference type="CDD" id="cd00838">
    <property type="entry name" value="MPP_superfamily"/>
    <property type="match status" value="1"/>
</dbReference>
<dbReference type="Proteomes" id="UP000294616">
    <property type="component" value="Unassembled WGS sequence"/>
</dbReference>
<protein>
    <submittedName>
        <fullName evidence="5">Calcineurin-like phosphoesterase family protein</fullName>
    </submittedName>
</protein>
<evidence type="ECO:0000259" key="2">
    <source>
        <dbReference type="Pfam" id="PF00149"/>
    </source>
</evidence>
<dbReference type="SUPFAM" id="SSF117074">
    <property type="entry name" value="Hypothetical protein PA1324"/>
    <property type="match status" value="1"/>
</dbReference>
<dbReference type="Pfam" id="PF00149">
    <property type="entry name" value="Metallophos"/>
    <property type="match status" value="1"/>
</dbReference>
<evidence type="ECO:0000259" key="3">
    <source>
        <dbReference type="Pfam" id="PF16370"/>
    </source>
</evidence>
<dbReference type="InterPro" id="IPR032288">
    <property type="entry name" value="Metallophos_C"/>
</dbReference>
<evidence type="ECO:0000259" key="4">
    <source>
        <dbReference type="Pfam" id="PF16371"/>
    </source>
</evidence>
<feature type="domain" description="Calcineurin-like phosphoesterase N-terminal" evidence="4">
    <location>
        <begin position="38"/>
        <end position="101"/>
    </location>
</feature>
<evidence type="ECO:0000313" key="5">
    <source>
        <dbReference type="EMBL" id="TCK85870.1"/>
    </source>
</evidence>
<proteinExistence type="predicted"/>
<dbReference type="Gene3D" id="2.60.40.10">
    <property type="entry name" value="Immunoglobulins"/>
    <property type="match status" value="1"/>
</dbReference>
<dbReference type="AlphaFoldDB" id="A0A4R1M445"/>
<dbReference type="InterPro" id="IPR013783">
    <property type="entry name" value="Ig-like_fold"/>
</dbReference>